<keyword evidence="3" id="KW-1185">Reference proteome</keyword>
<comment type="caution">
    <text evidence="1">The sequence shown here is derived from an EMBL/GenBank/DDBJ whole genome shotgun (WGS) entry which is preliminary data.</text>
</comment>
<name>A0A9P1CTP9_9DINO</name>
<organism evidence="1">
    <name type="scientific">Cladocopium goreaui</name>
    <dbReference type="NCBI Taxonomy" id="2562237"/>
    <lineage>
        <taxon>Eukaryota</taxon>
        <taxon>Sar</taxon>
        <taxon>Alveolata</taxon>
        <taxon>Dinophyceae</taxon>
        <taxon>Suessiales</taxon>
        <taxon>Symbiodiniaceae</taxon>
        <taxon>Cladocopium</taxon>
    </lineage>
</organism>
<proteinExistence type="predicted"/>
<evidence type="ECO:0000313" key="3">
    <source>
        <dbReference type="Proteomes" id="UP001152797"/>
    </source>
</evidence>
<dbReference type="AlphaFoldDB" id="A0A9P1CTP9"/>
<evidence type="ECO:0000313" key="2">
    <source>
        <dbReference type="EMBL" id="CAL1149521.1"/>
    </source>
</evidence>
<accession>A0A9P1CTP9</accession>
<reference evidence="1" key="1">
    <citation type="submission" date="2022-10" db="EMBL/GenBank/DDBJ databases">
        <authorList>
            <person name="Chen Y."/>
            <person name="Dougan E. K."/>
            <person name="Chan C."/>
            <person name="Rhodes N."/>
            <person name="Thang M."/>
        </authorList>
    </citation>
    <scope>NUCLEOTIDE SEQUENCE</scope>
</reference>
<evidence type="ECO:0000313" key="1">
    <source>
        <dbReference type="EMBL" id="CAI3996146.1"/>
    </source>
</evidence>
<dbReference type="Proteomes" id="UP001152797">
    <property type="component" value="Unassembled WGS sequence"/>
</dbReference>
<reference evidence="2" key="2">
    <citation type="submission" date="2024-04" db="EMBL/GenBank/DDBJ databases">
        <authorList>
            <person name="Chen Y."/>
            <person name="Shah S."/>
            <person name="Dougan E. K."/>
            <person name="Thang M."/>
            <person name="Chan C."/>
        </authorList>
    </citation>
    <scope>NUCLEOTIDE SEQUENCE [LARGE SCALE GENOMIC DNA]</scope>
</reference>
<gene>
    <name evidence="1" type="ORF">C1SCF055_LOCUS22646</name>
</gene>
<dbReference type="EMBL" id="CAMXCT030002163">
    <property type="protein sequence ID" value="CAL4783458.1"/>
    <property type="molecule type" value="Genomic_DNA"/>
</dbReference>
<sequence length="110" mass="11603">MASSDGFLMRAARLPRLASDAGRASALGSELLKEAVELLPQHVERSTEIAMAVGRVGSLAEPTLVKRFAEAYQQLLSKRLPESQSFSKAQAREALAAYVAIEGLGCGAAS</sequence>
<dbReference type="EMBL" id="CAMXCT010002163">
    <property type="protein sequence ID" value="CAI3996146.1"/>
    <property type="molecule type" value="Genomic_DNA"/>
</dbReference>
<dbReference type="EMBL" id="CAMXCT020002163">
    <property type="protein sequence ID" value="CAL1149521.1"/>
    <property type="molecule type" value="Genomic_DNA"/>
</dbReference>
<protein>
    <submittedName>
        <fullName evidence="1">Uncharacterized protein</fullName>
    </submittedName>
</protein>